<evidence type="ECO:0000256" key="1">
    <source>
        <dbReference type="SAM" id="Phobius"/>
    </source>
</evidence>
<dbReference type="EMBL" id="DF847848">
    <property type="protein sequence ID" value="GAT52687.1"/>
    <property type="molecule type" value="Genomic_DNA"/>
</dbReference>
<evidence type="ECO:0000313" key="3">
    <source>
        <dbReference type="Proteomes" id="UP000815677"/>
    </source>
</evidence>
<keyword evidence="1" id="KW-0812">Transmembrane</keyword>
<sequence length="194" mass="21916">MPTSPFPLLLTPSADASSSWTSDLMPTASNFYIVTLVILHLIPNNSIRFSALVVIIFLATLVQLLSPSIDTALARLDARLSEIETLVQTSKASFVGERLRELTDVHEQQLARIRRVYHKIVEDNLVKPKRAWRVPVLGRWRHYRNISRRTTQAARDAETLRVAIESLRQRNLQAEQANRLGLWSPASPADEDAV</sequence>
<keyword evidence="1" id="KW-0472">Membrane</keyword>
<gene>
    <name evidence="2" type="ORF">MCHLO_09712</name>
</gene>
<organism evidence="2 3">
    <name type="scientific">Mycena chlorophos</name>
    <name type="common">Agaric fungus</name>
    <name type="synonym">Agaricus chlorophos</name>
    <dbReference type="NCBI Taxonomy" id="658473"/>
    <lineage>
        <taxon>Eukaryota</taxon>
        <taxon>Fungi</taxon>
        <taxon>Dikarya</taxon>
        <taxon>Basidiomycota</taxon>
        <taxon>Agaricomycotina</taxon>
        <taxon>Agaricomycetes</taxon>
        <taxon>Agaricomycetidae</taxon>
        <taxon>Agaricales</taxon>
        <taxon>Marasmiineae</taxon>
        <taxon>Mycenaceae</taxon>
        <taxon>Mycena</taxon>
    </lineage>
</organism>
<name>A0ABQ0LQ66_MYCCL</name>
<dbReference type="Proteomes" id="UP000815677">
    <property type="component" value="Unassembled WGS sequence"/>
</dbReference>
<accession>A0ABQ0LQ66</accession>
<feature type="transmembrane region" description="Helical" evidence="1">
    <location>
        <begin position="24"/>
        <end position="42"/>
    </location>
</feature>
<keyword evidence="3" id="KW-1185">Reference proteome</keyword>
<evidence type="ECO:0000313" key="2">
    <source>
        <dbReference type="EMBL" id="GAT52687.1"/>
    </source>
</evidence>
<feature type="transmembrane region" description="Helical" evidence="1">
    <location>
        <begin position="49"/>
        <end position="66"/>
    </location>
</feature>
<keyword evidence="1" id="KW-1133">Transmembrane helix</keyword>
<protein>
    <submittedName>
        <fullName evidence="2">Uncharacterized protein</fullName>
    </submittedName>
</protein>
<proteinExistence type="predicted"/>
<reference evidence="2" key="1">
    <citation type="submission" date="2014-09" db="EMBL/GenBank/DDBJ databases">
        <title>Genome sequence of the luminous mushroom Mycena chlorophos for searching fungal bioluminescence genes.</title>
        <authorList>
            <person name="Tanaka Y."/>
            <person name="Kasuga D."/>
            <person name="Oba Y."/>
            <person name="Hase S."/>
            <person name="Sato K."/>
            <person name="Oba Y."/>
            <person name="Sakakibara Y."/>
        </authorList>
    </citation>
    <scope>NUCLEOTIDE SEQUENCE</scope>
</reference>